<evidence type="ECO:0000259" key="13">
    <source>
        <dbReference type="PROSITE" id="PS50011"/>
    </source>
</evidence>
<keyword evidence="11" id="KW-1133">Transmembrane helix</keyword>
<dbReference type="InterPro" id="IPR011009">
    <property type="entry name" value="Kinase-like_dom_sf"/>
</dbReference>
<dbReference type="InterPro" id="IPR045308">
    <property type="entry name" value="UbiB_bact"/>
</dbReference>
<keyword evidence="9" id="KW-0418">Kinase</keyword>
<evidence type="ECO:0000256" key="8">
    <source>
        <dbReference type="ARBA" id="ARBA00022741"/>
    </source>
</evidence>
<dbReference type="Gene3D" id="1.10.510.10">
    <property type="entry name" value="Transferase(Phosphotransferase) domain 1"/>
    <property type="match status" value="1"/>
</dbReference>
<keyword evidence="6" id="KW-0831">Ubiquinone biosynthesis</keyword>
<protein>
    <submittedName>
        <fullName evidence="14">2-polyprenylphenol 6-hydroxylase</fullName>
    </submittedName>
</protein>
<feature type="domain" description="Protein kinase" evidence="13">
    <location>
        <begin position="127"/>
        <end position="462"/>
    </location>
</feature>
<evidence type="ECO:0000256" key="4">
    <source>
        <dbReference type="ARBA" id="ARBA00022519"/>
    </source>
</evidence>
<dbReference type="InterPro" id="IPR000719">
    <property type="entry name" value="Prot_kinase_dom"/>
</dbReference>
<comment type="pathway">
    <text evidence="1">Cofactor biosynthesis; ubiquinone biosynthesis [regulation].</text>
</comment>
<evidence type="ECO:0000256" key="1">
    <source>
        <dbReference type="ARBA" id="ARBA00005020"/>
    </source>
</evidence>
<dbReference type="NCBIfam" id="TIGR01982">
    <property type="entry name" value="UbiB"/>
    <property type="match status" value="1"/>
</dbReference>
<dbReference type="GO" id="GO:0004672">
    <property type="term" value="F:protein kinase activity"/>
    <property type="evidence" value="ECO:0007669"/>
    <property type="project" value="InterPro"/>
</dbReference>
<evidence type="ECO:0000256" key="2">
    <source>
        <dbReference type="ARBA" id="ARBA00009670"/>
    </source>
</evidence>
<keyword evidence="12" id="KW-0472">Membrane</keyword>
<keyword evidence="8" id="KW-0547">Nucleotide-binding</keyword>
<evidence type="ECO:0000256" key="5">
    <source>
        <dbReference type="ARBA" id="ARBA00022679"/>
    </source>
</evidence>
<dbReference type="InterPro" id="IPR050154">
    <property type="entry name" value="UbiB_kinase"/>
</dbReference>
<dbReference type="SUPFAM" id="SSF56112">
    <property type="entry name" value="Protein kinase-like (PK-like)"/>
    <property type="match status" value="1"/>
</dbReference>
<sequence length="462" mass="52701">MISLLLNFLYILRIVSKQQILTYPGTIRLPSRLKILGWVITIVFYPIGLFKTPTDDFGIRLTDCFKKLGPVYIKFGQTLSTRPDLIGVKIASYLQSLQDKLPPFSSSIARKIIDESFGQSTDELFSVFEDIPIAAASISQVHRAKLKSGEFVAVKILRPRIHHTYNKDIKLLYIFAKLVAKIFIKFKRLRPVAVIDVFNTTMKFELDLRLEAAAASELSDNLQNDVDIYIPKVYWQLTHEYIITTEWVDGISIYARDKLIEQGLDLTKIAQRFATIFFNQVYRDGFFHADLHPGNILVRSDGSIVLLDFGIMGRLSDKDRMAIAESLFGFLSRNYKLVALVHLRAGYIPQNTDLDLFAQACRAVSEPIIGYAVKNISIGRLLAQLFKITEDFGMEVQPQLLLLQKTIVVVEGVGQQLDPEINVWQLIEPWIKKWAAKNLSPEAKVLRILKHIVVEILERFNK</sequence>
<evidence type="ECO:0000256" key="12">
    <source>
        <dbReference type="ARBA" id="ARBA00023136"/>
    </source>
</evidence>
<dbReference type="GO" id="GO:0006744">
    <property type="term" value="P:ubiquinone biosynthetic process"/>
    <property type="evidence" value="ECO:0007669"/>
    <property type="project" value="UniProtKB-KW"/>
</dbReference>
<keyword evidence="5" id="KW-0808">Transferase</keyword>
<dbReference type="EMBL" id="AP029170">
    <property type="protein sequence ID" value="BFD46293.1"/>
    <property type="molecule type" value="Genomic_DNA"/>
</dbReference>
<keyword evidence="3" id="KW-1003">Cell membrane</keyword>
<accession>A0AAT9G8Y4</accession>
<dbReference type="CDD" id="cd13972">
    <property type="entry name" value="UbiB"/>
    <property type="match status" value="1"/>
</dbReference>
<dbReference type="InterPro" id="IPR004147">
    <property type="entry name" value="ABC1_dom"/>
</dbReference>
<dbReference type="Pfam" id="PF03109">
    <property type="entry name" value="ABC1"/>
    <property type="match status" value="1"/>
</dbReference>
<proteinExistence type="inferred from homology"/>
<evidence type="ECO:0000256" key="3">
    <source>
        <dbReference type="ARBA" id="ARBA00022475"/>
    </source>
</evidence>
<keyword evidence="10" id="KW-0067">ATP-binding</keyword>
<keyword evidence="4" id="KW-0997">Cell inner membrane</keyword>
<organism evidence="14">
    <name type="scientific">Candidatus Tisiphia endosymbiont of Sergentomyia squamirostris</name>
    <dbReference type="NCBI Taxonomy" id="3113639"/>
    <lineage>
        <taxon>Bacteria</taxon>
        <taxon>Pseudomonadati</taxon>
        <taxon>Pseudomonadota</taxon>
        <taxon>Alphaproteobacteria</taxon>
        <taxon>Rickettsiales</taxon>
        <taxon>Rickettsiaceae</taxon>
        <taxon>Rickettsieae</taxon>
        <taxon>Candidatus Tisiphia</taxon>
    </lineage>
</organism>
<dbReference type="PANTHER" id="PTHR10566:SF113">
    <property type="entry name" value="PROTEIN ACTIVITY OF BC1 COMPLEX KINASE 7, CHLOROPLASTIC"/>
    <property type="match status" value="1"/>
</dbReference>
<evidence type="ECO:0000313" key="14">
    <source>
        <dbReference type="EMBL" id="BFD46293.1"/>
    </source>
</evidence>
<dbReference type="GO" id="GO:0005524">
    <property type="term" value="F:ATP binding"/>
    <property type="evidence" value="ECO:0007669"/>
    <property type="project" value="UniProtKB-KW"/>
</dbReference>
<keyword evidence="7" id="KW-0812">Transmembrane</keyword>
<evidence type="ECO:0000256" key="9">
    <source>
        <dbReference type="ARBA" id="ARBA00022777"/>
    </source>
</evidence>
<comment type="similarity">
    <text evidence="2">Belongs to the protein kinase superfamily. ADCK protein kinase family.</text>
</comment>
<dbReference type="InterPro" id="IPR010232">
    <property type="entry name" value="UbiB"/>
</dbReference>
<dbReference type="PANTHER" id="PTHR10566">
    <property type="entry name" value="CHAPERONE-ACTIVITY OF BC1 COMPLEX CABC1 -RELATED"/>
    <property type="match status" value="1"/>
</dbReference>
<name>A0AAT9G8Y4_9RICK</name>
<gene>
    <name evidence="14" type="primary">ubiB</name>
    <name evidence="14" type="ORF">DMENIID0002_09390</name>
</gene>
<evidence type="ECO:0000256" key="11">
    <source>
        <dbReference type="ARBA" id="ARBA00022989"/>
    </source>
</evidence>
<evidence type="ECO:0000256" key="6">
    <source>
        <dbReference type="ARBA" id="ARBA00022688"/>
    </source>
</evidence>
<dbReference type="PROSITE" id="PS50011">
    <property type="entry name" value="PROTEIN_KINASE_DOM"/>
    <property type="match status" value="1"/>
</dbReference>
<dbReference type="AlphaFoldDB" id="A0AAT9G8Y4"/>
<evidence type="ECO:0000256" key="10">
    <source>
        <dbReference type="ARBA" id="ARBA00022840"/>
    </source>
</evidence>
<reference evidence="14" key="1">
    <citation type="submission" date="2024-01" db="EMBL/GenBank/DDBJ databases">
        <title>Sequencing the genomes of a sandfly, Sergentomyia squamirostris, and its two endosymbionts.</title>
        <authorList>
            <person name="Itokawa K."/>
            <person name="Sanjoba C."/>
        </authorList>
    </citation>
    <scope>NUCLEOTIDE SEQUENCE</scope>
    <source>
        <strain evidence="14">RiSSQ</strain>
    </source>
</reference>
<evidence type="ECO:0000256" key="7">
    <source>
        <dbReference type="ARBA" id="ARBA00022692"/>
    </source>
</evidence>